<evidence type="ECO:0000313" key="3">
    <source>
        <dbReference type="Proteomes" id="UP000316905"/>
    </source>
</evidence>
<keyword evidence="3" id="KW-1185">Reference proteome</keyword>
<dbReference type="InterPro" id="IPR056642">
    <property type="entry name" value="DUF7740"/>
</dbReference>
<feature type="domain" description="DUF7740" evidence="1">
    <location>
        <begin position="1"/>
        <end position="62"/>
    </location>
</feature>
<sequence>MTFLEAILALGLAAEIHDSNEAINFTAKRCLNEIPSKYKEIIQYIAESASPLFYVRALIKTIPDSVINKLDSVSAQ</sequence>
<dbReference type="OrthoDB" id="6905835at2"/>
<accession>A0A562Q9A1</accession>
<dbReference type="AlphaFoldDB" id="A0A562Q9A1"/>
<reference evidence="2 3" key="1">
    <citation type="journal article" date="2015" name="Stand. Genomic Sci.">
        <title>Genomic Encyclopedia of Bacterial and Archaeal Type Strains, Phase III: the genomes of soil and plant-associated and newly described type strains.</title>
        <authorList>
            <person name="Whitman W.B."/>
            <person name="Woyke T."/>
            <person name="Klenk H.P."/>
            <person name="Zhou Y."/>
            <person name="Lilburn T.G."/>
            <person name="Beck B.J."/>
            <person name="De Vos P."/>
            <person name="Vandamme P."/>
            <person name="Eisen J.A."/>
            <person name="Garrity G."/>
            <person name="Hugenholtz P."/>
            <person name="Kyrpides N.C."/>
        </authorList>
    </citation>
    <scope>NUCLEOTIDE SEQUENCE [LARGE SCALE GENOMIC DNA]</scope>
    <source>
        <strain evidence="2 3">CGMCC 1.6858</strain>
    </source>
</reference>
<dbReference type="Proteomes" id="UP000316905">
    <property type="component" value="Unassembled WGS sequence"/>
</dbReference>
<comment type="caution">
    <text evidence="2">The sequence shown here is derived from an EMBL/GenBank/DDBJ whole genome shotgun (WGS) entry which is preliminary data.</text>
</comment>
<gene>
    <name evidence="2" type="ORF">IQ22_03376</name>
</gene>
<evidence type="ECO:0000259" key="1">
    <source>
        <dbReference type="Pfam" id="PF24886"/>
    </source>
</evidence>
<protein>
    <recommendedName>
        <fullName evidence="1">DUF7740 domain-containing protein</fullName>
    </recommendedName>
</protein>
<name>A0A562Q9A1_9PSED</name>
<organism evidence="2 3">
    <name type="scientific">Pseudomonas duriflava</name>
    <dbReference type="NCBI Taxonomy" id="459528"/>
    <lineage>
        <taxon>Bacteria</taxon>
        <taxon>Pseudomonadati</taxon>
        <taxon>Pseudomonadota</taxon>
        <taxon>Gammaproteobacteria</taxon>
        <taxon>Pseudomonadales</taxon>
        <taxon>Pseudomonadaceae</taxon>
        <taxon>Pseudomonas</taxon>
    </lineage>
</organism>
<proteinExistence type="predicted"/>
<evidence type="ECO:0000313" key="2">
    <source>
        <dbReference type="EMBL" id="TWI52606.1"/>
    </source>
</evidence>
<dbReference type="RefSeq" id="WP_145143944.1">
    <property type="nucleotide sequence ID" value="NZ_VLKY01000011.1"/>
</dbReference>
<dbReference type="EMBL" id="VLKY01000011">
    <property type="protein sequence ID" value="TWI52606.1"/>
    <property type="molecule type" value="Genomic_DNA"/>
</dbReference>
<dbReference type="Pfam" id="PF24886">
    <property type="entry name" value="DUF7740"/>
    <property type="match status" value="1"/>
</dbReference>